<evidence type="ECO:0000313" key="2">
    <source>
        <dbReference type="EMBL" id="MCS4555162.1"/>
    </source>
</evidence>
<proteinExistence type="inferred from homology"/>
<evidence type="ECO:0000313" key="3">
    <source>
        <dbReference type="Proteomes" id="UP001201549"/>
    </source>
</evidence>
<dbReference type="RefSeq" id="WP_238894564.1">
    <property type="nucleotide sequence ID" value="NZ_JAKOGG010000001.1"/>
</dbReference>
<dbReference type="InterPro" id="IPR005363">
    <property type="entry name" value="UPF0167"/>
</dbReference>
<comment type="similarity">
    <text evidence="1">Belongs to the UPF0167 family.</text>
</comment>
<dbReference type="Pfam" id="PF03691">
    <property type="entry name" value="UPF0167"/>
    <property type="match status" value="1"/>
</dbReference>
<name>A0ABT2FFU9_9GAMM</name>
<comment type="caution">
    <text evidence="2">The sequence shown here is derived from an EMBL/GenBank/DDBJ whole genome shotgun (WGS) entry which is preliminary data.</text>
</comment>
<reference evidence="2 3" key="1">
    <citation type="submission" date="2022-02" db="EMBL/GenBank/DDBJ databases">
        <authorList>
            <person name="Zhuang L."/>
        </authorList>
    </citation>
    <scope>NUCLEOTIDE SEQUENCE [LARGE SCALE GENOMIC DNA]</scope>
    <source>
        <strain evidence="2 3">C32</strain>
    </source>
</reference>
<keyword evidence="3" id="KW-1185">Reference proteome</keyword>
<sequence length="171" mass="19236">MSQFPYFADPYHFSYLLDEPQPCDCCGAAAEFDASLFSGIAEIEAICAACLAAGKLKALDIETNQPSFSDNIEARDTIRYCTPKLPSWQDIFWPCIDGEYPRFERIASQADFDDIDDFKRSFSAETLAVTDINYLWQCMSDTPIDSMAEGGDISVYLFSLNGRKHCLWDAN</sequence>
<evidence type="ECO:0000256" key="1">
    <source>
        <dbReference type="ARBA" id="ARBA00008525"/>
    </source>
</evidence>
<gene>
    <name evidence="2" type="ORF">L9G74_01795</name>
</gene>
<dbReference type="EMBL" id="JAKOGG010000001">
    <property type="protein sequence ID" value="MCS4555162.1"/>
    <property type="molecule type" value="Genomic_DNA"/>
</dbReference>
<accession>A0ABT2FFU9</accession>
<dbReference type="Proteomes" id="UP001201549">
    <property type="component" value="Unassembled WGS sequence"/>
</dbReference>
<protein>
    <submittedName>
        <fullName evidence="2">CbrC family protein</fullName>
    </submittedName>
</protein>
<reference evidence="3" key="2">
    <citation type="submission" date="2023-07" db="EMBL/GenBank/DDBJ databases">
        <title>Shewanella mangrovi sp. nov., an acetaldehyde- degrading bacterium isolated from mangrove sediment.</title>
        <authorList>
            <person name="Liu Y."/>
        </authorList>
    </citation>
    <scope>NUCLEOTIDE SEQUENCE [LARGE SCALE GENOMIC DNA]</scope>
    <source>
        <strain evidence="3">C32</strain>
    </source>
</reference>
<organism evidence="2 3">
    <name type="scientific">Shewanella electrica</name>
    <dbReference type="NCBI Taxonomy" id="515560"/>
    <lineage>
        <taxon>Bacteria</taxon>
        <taxon>Pseudomonadati</taxon>
        <taxon>Pseudomonadota</taxon>
        <taxon>Gammaproteobacteria</taxon>
        <taxon>Alteromonadales</taxon>
        <taxon>Shewanellaceae</taxon>
        <taxon>Shewanella</taxon>
    </lineage>
</organism>